<evidence type="ECO:0000259" key="1">
    <source>
        <dbReference type="SMART" id="SM00867"/>
    </source>
</evidence>
<proteinExistence type="predicted"/>
<dbReference type="EMBL" id="VSSQ01000441">
    <property type="protein sequence ID" value="MPL94776.1"/>
    <property type="molecule type" value="Genomic_DNA"/>
</dbReference>
<dbReference type="PANTHER" id="PTHR34406">
    <property type="entry name" value="PROTEIN YCEI"/>
    <property type="match status" value="1"/>
</dbReference>
<sequence length="197" mass="21560">MNTSRLKNAFLFSTLLLISGTLTGQVLKIVPKNSVITINGTSNLHDWKSKSEQINGELILSGNNQVKSFKLDIPVKSIKSGEKLMDSKTYETFDANKHPNIAFRLTDVTNLQINGDNVNVVFNGNLTMAGTTRKVAIKANGKNIKQGTYVFNGNVPLKMTDFQMKPPTALLGTLKVGDGIKLEFDITLTEQSQASID</sequence>
<feature type="domain" description="Lipid/polyisoprenoid-binding YceI-like" evidence="1">
    <location>
        <begin position="26"/>
        <end position="189"/>
    </location>
</feature>
<accession>A0A644VTV9</accession>
<dbReference type="InterPro" id="IPR007372">
    <property type="entry name" value="Lipid/polyisoprenoid-bd_YceI"/>
</dbReference>
<dbReference type="Pfam" id="PF04264">
    <property type="entry name" value="YceI"/>
    <property type="match status" value="1"/>
</dbReference>
<dbReference type="PANTHER" id="PTHR34406:SF1">
    <property type="entry name" value="PROTEIN YCEI"/>
    <property type="match status" value="1"/>
</dbReference>
<gene>
    <name evidence="2" type="ORF">SDC9_40932</name>
</gene>
<evidence type="ECO:0000313" key="2">
    <source>
        <dbReference type="EMBL" id="MPL94776.1"/>
    </source>
</evidence>
<reference evidence="2" key="1">
    <citation type="submission" date="2019-08" db="EMBL/GenBank/DDBJ databases">
        <authorList>
            <person name="Kucharzyk K."/>
            <person name="Murdoch R.W."/>
            <person name="Higgins S."/>
            <person name="Loffler F."/>
        </authorList>
    </citation>
    <scope>NUCLEOTIDE SEQUENCE</scope>
</reference>
<dbReference type="InterPro" id="IPR036761">
    <property type="entry name" value="TTHA0802/YceI-like_sf"/>
</dbReference>
<dbReference type="AlphaFoldDB" id="A0A644VTV9"/>
<organism evidence="2">
    <name type="scientific">bioreactor metagenome</name>
    <dbReference type="NCBI Taxonomy" id="1076179"/>
    <lineage>
        <taxon>unclassified sequences</taxon>
        <taxon>metagenomes</taxon>
        <taxon>ecological metagenomes</taxon>
    </lineage>
</organism>
<dbReference type="SUPFAM" id="SSF101874">
    <property type="entry name" value="YceI-like"/>
    <property type="match status" value="1"/>
</dbReference>
<name>A0A644VTV9_9ZZZZ</name>
<comment type="caution">
    <text evidence="2">The sequence shown here is derived from an EMBL/GenBank/DDBJ whole genome shotgun (WGS) entry which is preliminary data.</text>
</comment>
<protein>
    <recommendedName>
        <fullName evidence="1">Lipid/polyisoprenoid-binding YceI-like domain-containing protein</fullName>
    </recommendedName>
</protein>
<dbReference type="Gene3D" id="2.40.128.110">
    <property type="entry name" value="Lipid/polyisoprenoid-binding, YceI-like"/>
    <property type="match status" value="1"/>
</dbReference>
<dbReference type="SMART" id="SM00867">
    <property type="entry name" value="YceI"/>
    <property type="match status" value="1"/>
</dbReference>